<name>A0A5C6CN58_9BACT</name>
<dbReference type="Proteomes" id="UP000316304">
    <property type="component" value="Unassembled WGS sequence"/>
</dbReference>
<feature type="compositionally biased region" description="Basic and acidic residues" evidence="1">
    <location>
        <begin position="50"/>
        <end position="59"/>
    </location>
</feature>
<comment type="caution">
    <text evidence="2">The sequence shown here is derived from an EMBL/GenBank/DDBJ whole genome shotgun (WGS) entry which is preliminary data.</text>
</comment>
<dbReference type="RefSeq" id="WP_146593651.1">
    <property type="nucleotide sequence ID" value="NZ_SJPT01000002.1"/>
</dbReference>
<sequence length="572" mass="64472">MSPYHRPLFCRSATVGLIMATLWLFPQTGWAQRGELIESLFRTIAEAQLEREQQKERSTRPQQPPPRPPGNAARPTNVPIAPSPLPNGNPTIARAQVPTINVRSREAADFAQQLVDFYVTMERLVVDLREHSARNPNLRPLLPQAYRISADARTLIQSCDQLASLQPIVPAYAELDTRWRQLSFSLRSLDQLDEACQRSIRRGDQLVSAMERQLQMGPQFDRSRLRDLMIVGSTCMETLIDDLQLASIPSKQAEELTHDCRLLQQKLLSQAEHVAGGSYEDVVSRFSEFVGQWSSLGRRISAIDDRHLHRRLDRIRDVGNQTYALLWIPPPTTAVDVRAASLRLESNISNLLDQLTLRAMGTLRPTDQIRVMESSRRLYDQSRQLQTATARSAPVSELASIFKTVDRDWNSLRDSFLQMGTLANGVIFEIDKLCEQLRVALNVSAAGGAPVDLANLVQAAASLEGEAAYLDADIQRFSRYISSQPRRESLVDGSKDFYIHAKRLHSQLSARADFGELQREASHLMDGWEQLSREITDLQRNGIPTRSAESMQRAHREMVPFVAQLGAALLER</sequence>
<evidence type="ECO:0000313" key="2">
    <source>
        <dbReference type="EMBL" id="TWU24924.1"/>
    </source>
</evidence>
<dbReference type="EMBL" id="SJPT01000002">
    <property type="protein sequence ID" value="TWU24924.1"/>
    <property type="molecule type" value="Genomic_DNA"/>
</dbReference>
<reference evidence="2 3" key="1">
    <citation type="submission" date="2019-02" db="EMBL/GenBank/DDBJ databases">
        <title>Deep-cultivation of Planctomycetes and their phenomic and genomic characterization uncovers novel biology.</title>
        <authorList>
            <person name="Wiegand S."/>
            <person name="Jogler M."/>
            <person name="Boedeker C."/>
            <person name="Pinto D."/>
            <person name="Vollmers J."/>
            <person name="Rivas-Marin E."/>
            <person name="Kohn T."/>
            <person name="Peeters S.H."/>
            <person name="Heuer A."/>
            <person name="Rast P."/>
            <person name="Oberbeckmann S."/>
            <person name="Bunk B."/>
            <person name="Jeske O."/>
            <person name="Meyerdierks A."/>
            <person name="Storesund J.E."/>
            <person name="Kallscheuer N."/>
            <person name="Luecker S."/>
            <person name="Lage O.M."/>
            <person name="Pohl T."/>
            <person name="Merkel B.J."/>
            <person name="Hornburger P."/>
            <person name="Mueller R.-W."/>
            <person name="Bruemmer F."/>
            <person name="Labrenz M."/>
            <person name="Spormann A.M."/>
            <person name="Op Den Camp H."/>
            <person name="Overmann J."/>
            <person name="Amann R."/>
            <person name="Jetten M.S.M."/>
            <person name="Mascher T."/>
            <person name="Medema M.H."/>
            <person name="Devos D.P."/>
            <person name="Kaster A.-K."/>
            <person name="Ovreas L."/>
            <person name="Rohde M."/>
            <person name="Galperin M.Y."/>
            <person name="Jogler C."/>
        </authorList>
    </citation>
    <scope>NUCLEOTIDE SEQUENCE [LARGE SCALE GENOMIC DNA]</scope>
    <source>
        <strain evidence="2 3">Pla52o</strain>
    </source>
</reference>
<evidence type="ECO:0000313" key="3">
    <source>
        <dbReference type="Proteomes" id="UP000316304"/>
    </source>
</evidence>
<accession>A0A5C6CN58</accession>
<organism evidence="2 3">
    <name type="scientific">Novipirellula galeiformis</name>
    <dbReference type="NCBI Taxonomy" id="2528004"/>
    <lineage>
        <taxon>Bacteria</taxon>
        <taxon>Pseudomonadati</taxon>
        <taxon>Planctomycetota</taxon>
        <taxon>Planctomycetia</taxon>
        <taxon>Pirellulales</taxon>
        <taxon>Pirellulaceae</taxon>
        <taxon>Novipirellula</taxon>
    </lineage>
</organism>
<evidence type="ECO:0000256" key="1">
    <source>
        <dbReference type="SAM" id="MobiDB-lite"/>
    </source>
</evidence>
<protein>
    <submittedName>
        <fullName evidence="2">Uncharacterized protein</fullName>
    </submittedName>
</protein>
<dbReference type="AlphaFoldDB" id="A0A5C6CN58"/>
<gene>
    <name evidence="2" type="ORF">Pla52o_12210</name>
</gene>
<feature type="region of interest" description="Disordered" evidence="1">
    <location>
        <begin position="50"/>
        <end position="92"/>
    </location>
</feature>
<dbReference type="OrthoDB" id="269620at2"/>
<proteinExistence type="predicted"/>
<keyword evidence="3" id="KW-1185">Reference proteome</keyword>